<dbReference type="HOGENOM" id="CLU_1444237_0_0_1"/>
<dbReference type="AlphaFoldDB" id="A0A0C9W0M9"/>
<dbReference type="EMBL" id="KN839888">
    <property type="protein sequence ID" value="KIJ59433.1"/>
    <property type="molecule type" value="Genomic_DNA"/>
</dbReference>
<dbReference type="Proteomes" id="UP000053820">
    <property type="component" value="Unassembled WGS sequence"/>
</dbReference>
<gene>
    <name evidence="1" type="ORF">HYDPIDRAFT_118533</name>
</gene>
<proteinExistence type="predicted"/>
<evidence type="ECO:0000313" key="2">
    <source>
        <dbReference type="Proteomes" id="UP000053820"/>
    </source>
</evidence>
<accession>A0A0C9W0M9</accession>
<keyword evidence="2" id="KW-1185">Reference proteome</keyword>
<protein>
    <submittedName>
        <fullName evidence="1">Uncharacterized protein</fullName>
    </submittedName>
</protein>
<feature type="non-terminal residue" evidence="1">
    <location>
        <position position="1"/>
    </location>
</feature>
<sequence>MACRICVYHGLTNYICVGTKTRKIFKNTNNNTQRSRYNIDDFTSLKLKLPHEKSYRIPQSFIQYLHVNLPRRSSRCDTWTRLPSARDSYHRAVAAAERFLGPSLPIPQIHNIARTGSHATSAPYDKTIHTGVIAIALNKMAKIRRGPSSVACDAQKAARVDSIVKKTGMRKRAYTVLPMANRELSYDD</sequence>
<reference evidence="1 2" key="1">
    <citation type="submission" date="2014-04" db="EMBL/GenBank/DDBJ databases">
        <title>Evolutionary Origins and Diversification of the Mycorrhizal Mutualists.</title>
        <authorList>
            <consortium name="DOE Joint Genome Institute"/>
            <consortium name="Mycorrhizal Genomics Consortium"/>
            <person name="Kohler A."/>
            <person name="Kuo A."/>
            <person name="Nagy L.G."/>
            <person name="Floudas D."/>
            <person name="Copeland A."/>
            <person name="Barry K.W."/>
            <person name="Cichocki N."/>
            <person name="Veneault-Fourrey C."/>
            <person name="LaButti K."/>
            <person name="Lindquist E.A."/>
            <person name="Lipzen A."/>
            <person name="Lundell T."/>
            <person name="Morin E."/>
            <person name="Murat C."/>
            <person name="Riley R."/>
            <person name="Ohm R."/>
            <person name="Sun H."/>
            <person name="Tunlid A."/>
            <person name="Henrissat B."/>
            <person name="Grigoriev I.V."/>
            <person name="Hibbett D.S."/>
            <person name="Martin F."/>
        </authorList>
    </citation>
    <scope>NUCLEOTIDE SEQUENCE [LARGE SCALE GENOMIC DNA]</scope>
    <source>
        <strain evidence="1 2">MD-312</strain>
    </source>
</reference>
<name>A0A0C9W0M9_9AGAM</name>
<evidence type="ECO:0000313" key="1">
    <source>
        <dbReference type="EMBL" id="KIJ59433.1"/>
    </source>
</evidence>
<organism evidence="1 2">
    <name type="scientific">Hydnomerulius pinastri MD-312</name>
    <dbReference type="NCBI Taxonomy" id="994086"/>
    <lineage>
        <taxon>Eukaryota</taxon>
        <taxon>Fungi</taxon>
        <taxon>Dikarya</taxon>
        <taxon>Basidiomycota</taxon>
        <taxon>Agaricomycotina</taxon>
        <taxon>Agaricomycetes</taxon>
        <taxon>Agaricomycetidae</taxon>
        <taxon>Boletales</taxon>
        <taxon>Boletales incertae sedis</taxon>
        <taxon>Leucogyrophana</taxon>
    </lineage>
</organism>